<protein>
    <recommendedName>
        <fullName evidence="2">MAM domain-containing protein</fullName>
    </recommendedName>
</protein>
<evidence type="ECO:0000313" key="6">
    <source>
        <dbReference type="Proteomes" id="UP000663852"/>
    </source>
</evidence>
<evidence type="ECO:0000313" key="4">
    <source>
        <dbReference type="EMBL" id="CAF1136328.1"/>
    </source>
</evidence>
<keyword evidence="1" id="KW-0732">Signal</keyword>
<proteinExistence type="predicted"/>
<evidence type="ECO:0000313" key="5">
    <source>
        <dbReference type="Proteomes" id="UP000663828"/>
    </source>
</evidence>
<dbReference type="EMBL" id="CAJNOR010000005">
    <property type="protein sequence ID" value="CAF0746456.1"/>
    <property type="molecule type" value="Genomic_DNA"/>
</dbReference>
<dbReference type="OrthoDB" id="10030022at2759"/>
<dbReference type="Proteomes" id="UP000663852">
    <property type="component" value="Unassembled WGS sequence"/>
</dbReference>
<dbReference type="PROSITE" id="PS50060">
    <property type="entry name" value="MAM_2"/>
    <property type="match status" value="1"/>
</dbReference>
<dbReference type="GO" id="GO:0016020">
    <property type="term" value="C:membrane"/>
    <property type="evidence" value="ECO:0007669"/>
    <property type="project" value="InterPro"/>
</dbReference>
<dbReference type="EMBL" id="CAJNOJ010000112">
    <property type="protein sequence ID" value="CAF1136328.1"/>
    <property type="molecule type" value="Genomic_DNA"/>
</dbReference>
<accession>A0A814RNI0</accession>
<feature type="chain" id="PRO_5035603513" description="MAM domain-containing protein" evidence="1">
    <location>
        <begin position="18"/>
        <end position="134"/>
    </location>
</feature>
<dbReference type="InterPro" id="IPR000998">
    <property type="entry name" value="MAM_dom"/>
</dbReference>
<sequence length="134" mass="15009">MLFLLFIVVCNALLTETAIVRCDFETNCNDFTTGSNWGLTNGFNPQPIDHDHTLNNRSGHYIFYNSPSKCGMTNNDPFFPPTANFTVVTGETLPNKELGPNRDHTTNSTTGGFLYWVQRLPFTASDTGRMYTSI</sequence>
<keyword evidence="5" id="KW-1185">Reference proteome</keyword>
<name>A0A814RNI0_ADIRI</name>
<feature type="signal peptide" evidence="1">
    <location>
        <begin position="1"/>
        <end position="17"/>
    </location>
</feature>
<reference evidence="4" key="1">
    <citation type="submission" date="2021-02" db="EMBL/GenBank/DDBJ databases">
        <authorList>
            <person name="Nowell W R."/>
        </authorList>
    </citation>
    <scope>NUCLEOTIDE SEQUENCE</scope>
</reference>
<organism evidence="4 6">
    <name type="scientific">Adineta ricciae</name>
    <name type="common">Rotifer</name>
    <dbReference type="NCBI Taxonomy" id="249248"/>
    <lineage>
        <taxon>Eukaryota</taxon>
        <taxon>Metazoa</taxon>
        <taxon>Spiralia</taxon>
        <taxon>Gnathifera</taxon>
        <taxon>Rotifera</taxon>
        <taxon>Eurotatoria</taxon>
        <taxon>Bdelloidea</taxon>
        <taxon>Adinetida</taxon>
        <taxon>Adinetidae</taxon>
        <taxon>Adineta</taxon>
    </lineage>
</organism>
<dbReference type="Proteomes" id="UP000663828">
    <property type="component" value="Unassembled WGS sequence"/>
</dbReference>
<feature type="domain" description="MAM" evidence="2">
    <location>
        <begin position="20"/>
        <end position="66"/>
    </location>
</feature>
<dbReference type="AlphaFoldDB" id="A0A814RNI0"/>
<evidence type="ECO:0000313" key="3">
    <source>
        <dbReference type="EMBL" id="CAF0746456.1"/>
    </source>
</evidence>
<comment type="caution">
    <text evidence="4">The sequence shown here is derived from an EMBL/GenBank/DDBJ whole genome shotgun (WGS) entry which is preliminary data.</text>
</comment>
<gene>
    <name evidence="4" type="ORF">EDS130_LOCUS21839</name>
    <name evidence="3" type="ORF">XAT740_LOCUS183</name>
</gene>
<evidence type="ECO:0000259" key="2">
    <source>
        <dbReference type="PROSITE" id="PS50060"/>
    </source>
</evidence>
<evidence type="ECO:0000256" key="1">
    <source>
        <dbReference type="SAM" id="SignalP"/>
    </source>
</evidence>